<name>B7FY44_PHATC</name>
<keyword evidence="1" id="KW-0812">Transmembrane</keyword>
<feature type="chain" id="PRO_5002852805" evidence="2">
    <location>
        <begin position="20"/>
        <end position="342"/>
    </location>
</feature>
<dbReference type="eggNOG" id="ENOG502S5R7">
    <property type="taxonomic scope" value="Eukaryota"/>
</dbReference>
<evidence type="ECO:0000256" key="1">
    <source>
        <dbReference type="SAM" id="Phobius"/>
    </source>
</evidence>
<gene>
    <name evidence="3" type="ORF">PHATRDRAFT_45569</name>
</gene>
<dbReference type="InterPro" id="IPR021883">
    <property type="entry name" value="LPA1-like"/>
</dbReference>
<dbReference type="AlphaFoldDB" id="B7FY44"/>
<feature type="transmembrane region" description="Helical" evidence="1">
    <location>
        <begin position="81"/>
        <end position="107"/>
    </location>
</feature>
<dbReference type="GeneID" id="7200746"/>
<dbReference type="Proteomes" id="UP000000759">
    <property type="component" value="Chromosome 7"/>
</dbReference>
<dbReference type="RefSeq" id="XP_002179674.1">
    <property type="nucleotide sequence ID" value="XM_002179638.1"/>
</dbReference>
<organism evidence="3 4">
    <name type="scientific">Phaeodactylum tricornutum (strain CCAP 1055/1)</name>
    <dbReference type="NCBI Taxonomy" id="556484"/>
    <lineage>
        <taxon>Eukaryota</taxon>
        <taxon>Sar</taxon>
        <taxon>Stramenopiles</taxon>
        <taxon>Ochrophyta</taxon>
        <taxon>Bacillariophyta</taxon>
        <taxon>Bacillariophyceae</taxon>
        <taxon>Bacillariophycidae</taxon>
        <taxon>Naviculales</taxon>
        <taxon>Phaeodactylaceae</taxon>
        <taxon>Phaeodactylum</taxon>
    </lineage>
</organism>
<keyword evidence="2" id="KW-0732">Signal</keyword>
<sequence length="342" mass="37239">MKVLLGVVTLVSLSRGSEAFSPAQPATSSTRSLVQSCRSSPNALLTTPLFAEKEKSKKPFDEGLRTKLVSESIAPWRTLRLFLYTALGAGAFIGGLVNLSGTAAAISGARSDVDMNTEYINLAIDFGAVAVFAFLTKFDLDKQKDLNENVEKKIELKKQQKQLVKGMKEREKQLATLNVEIQVSATGDTKQASVRQLQAGARQHMIVVAGPKKATRDALIGANLLKMDFAMSNVLVVPFETDVTEADRLSRPEGGFGERPMYETQPYVAQAVGEGWQEYIKSEMSDAVKQNGEKVKEEGIAIVVASTGKIIRRGVGKVPWRQMVEQLQASTKEKEGSGLLPF</sequence>
<dbReference type="PANTHER" id="PTHR35498:SF1">
    <property type="entry name" value="LOW PSII ACCUMULATION-LIKE PROTEIN"/>
    <property type="match status" value="1"/>
</dbReference>
<feature type="transmembrane region" description="Helical" evidence="1">
    <location>
        <begin position="119"/>
        <end position="138"/>
    </location>
</feature>
<dbReference type="OMA" id="KVPWRQM"/>
<accession>B7FY44</accession>
<reference evidence="4" key="2">
    <citation type="submission" date="2008-08" db="EMBL/GenBank/DDBJ databases">
        <authorList>
            <consortium name="Diatom Consortium"/>
            <person name="Grigoriev I."/>
            <person name="Grimwood J."/>
            <person name="Kuo A."/>
            <person name="Otillar R.P."/>
            <person name="Salamov A."/>
            <person name="Detter J.C."/>
            <person name="Lindquist E."/>
            <person name="Shapiro H."/>
            <person name="Lucas S."/>
            <person name="Glavina del Rio T."/>
            <person name="Pitluck S."/>
            <person name="Rokhsar D."/>
            <person name="Bowler C."/>
        </authorList>
    </citation>
    <scope>GENOME REANNOTATION</scope>
    <source>
        <strain evidence="4">CCAP 1055/1</strain>
    </source>
</reference>
<keyword evidence="1" id="KW-0472">Membrane</keyword>
<evidence type="ECO:0000256" key="2">
    <source>
        <dbReference type="SAM" id="SignalP"/>
    </source>
</evidence>
<dbReference type="STRING" id="556484.B7FY44"/>
<dbReference type="OrthoDB" id="5130at2759"/>
<dbReference type="EMBL" id="CM000610">
    <property type="protein sequence ID" value="EEC48660.1"/>
    <property type="molecule type" value="Genomic_DNA"/>
</dbReference>
<dbReference type="HOGENOM" id="CLU_812528_0_0_1"/>
<dbReference type="InParanoid" id="B7FY44"/>
<dbReference type="PANTHER" id="PTHR35498">
    <property type="entry name" value="PROTEIN LOW PSII ACCUMULATION 1, CHLOROPLASTIC"/>
    <property type="match status" value="1"/>
</dbReference>
<dbReference type="KEGG" id="pti:PHATRDRAFT_45569"/>
<evidence type="ECO:0000313" key="4">
    <source>
        <dbReference type="Proteomes" id="UP000000759"/>
    </source>
</evidence>
<proteinExistence type="predicted"/>
<feature type="signal peptide" evidence="2">
    <location>
        <begin position="1"/>
        <end position="19"/>
    </location>
</feature>
<dbReference type="PaxDb" id="2850-Phatr45569"/>
<keyword evidence="4" id="KW-1185">Reference proteome</keyword>
<evidence type="ECO:0000313" key="3">
    <source>
        <dbReference type="EMBL" id="EEC48660.1"/>
    </source>
</evidence>
<reference evidence="3 4" key="1">
    <citation type="journal article" date="2008" name="Nature">
        <title>The Phaeodactylum genome reveals the evolutionary history of diatom genomes.</title>
        <authorList>
            <person name="Bowler C."/>
            <person name="Allen A.E."/>
            <person name="Badger J.H."/>
            <person name="Grimwood J."/>
            <person name="Jabbari K."/>
            <person name="Kuo A."/>
            <person name="Maheswari U."/>
            <person name="Martens C."/>
            <person name="Maumus F."/>
            <person name="Otillar R.P."/>
            <person name="Rayko E."/>
            <person name="Salamov A."/>
            <person name="Vandepoele K."/>
            <person name="Beszteri B."/>
            <person name="Gruber A."/>
            <person name="Heijde M."/>
            <person name="Katinka M."/>
            <person name="Mock T."/>
            <person name="Valentin K."/>
            <person name="Verret F."/>
            <person name="Berges J.A."/>
            <person name="Brownlee C."/>
            <person name="Cadoret J.P."/>
            <person name="Chiovitti A."/>
            <person name="Choi C.J."/>
            <person name="Coesel S."/>
            <person name="De Martino A."/>
            <person name="Detter J.C."/>
            <person name="Durkin C."/>
            <person name="Falciatore A."/>
            <person name="Fournet J."/>
            <person name="Haruta M."/>
            <person name="Huysman M.J."/>
            <person name="Jenkins B.D."/>
            <person name="Jiroutova K."/>
            <person name="Jorgensen R.E."/>
            <person name="Joubert Y."/>
            <person name="Kaplan A."/>
            <person name="Kroger N."/>
            <person name="Kroth P.G."/>
            <person name="La Roche J."/>
            <person name="Lindquist E."/>
            <person name="Lommer M."/>
            <person name="Martin-Jezequel V."/>
            <person name="Lopez P.J."/>
            <person name="Lucas S."/>
            <person name="Mangogna M."/>
            <person name="McGinnis K."/>
            <person name="Medlin L.K."/>
            <person name="Montsant A."/>
            <person name="Oudot-Le Secq M.P."/>
            <person name="Napoli C."/>
            <person name="Obornik M."/>
            <person name="Parker M.S."/>
            <person name="Petit J.L."/>
            <person name="Porcel B.M."/>
            <person name="Poulsen N."/>
            <person name="Robison M."/>
            <person name="Rychlewski L."/>
            <person name="Rynearson T.A."/>
            <person name="Schmutz J."/>
            <person name="Shapiro H."/>
            <person name="Siaut M."/>
            <person name="Stanley M."/>
            <person name="Sussman M.R."/>
            <person name="Taylor A.R."/>
            <person name="Vardi A."/>
            <person name="von Dassow P."/>
            <person name="Vyverman W."/>
            <person name="Willis A."/>
            <person name="Wyrwicz L.S."/>
            <person name="Rokhsar D.S."/>
            <person name="Weissenbach J."/>
            <person name="Armbrust E.V."/>
            <person name="Green B.R."/>
            <person name="Van de Peer Y."/>
            <person name="Grigoriev I.V."/>
        </authorList>
    </citation>
    <scope>NUCLEOTIDE SEQUENCE [LARGE SCALE GENOMIC DNA]</scope>
    <source>
        <strain evidence="3 4">CCAP 1055/1</strain>
    </source>
</reference>
<dbReference type="Pfam" id="PF11998">
    <property type="entry name" value="DUF3493"/>
    <property type="match status" value="1"/>
</dbReference>
<keyword evidence="1" id="KW-1133">Transmembrane helix</keyword>
<protein>
    <submittedName>
        <fullName evidence="3">Uncharacterized protein</fullName>
    </submittedName>
</protein>